<evidence type="ECO:0000256" key="5">
    <source>
        <dbReference type="ARBA" id="ARBA00022824"/>
    </source>
</evidence>
<dbReference type="GO" id="GO:0140662">
    <property type="term" value="F:ATP-dependent protein folding chaperone"/>
    <property type="evidence" value="ECO:0007669"/>
    <property type="project" value="InterPro"/>
</dbReference>
<evidence type="ECO:0000256" key="9">
    <source>
        <dbReference type="SAM" id="SignalP"/>
    </source>
</evidence>
<comment type="similarity">
    <text evidence="2">Belongs to the heat shock protein 70 family.</text>
</comment>
<feature type="compositionally biased region" description="Basic and acidic residues" evidence="8">
    <location>
        <begin position="962"/>
        <end position="972"/>
    </location>
</feature>
<dbReference type="Proteomes" id="UP000235672">
    <property type="component" value="Unassembled WGS sequence"/>
</dbReference>
<dbReference type="FunFam" id="3.90.640.10:FF:000039">
    <property type="entry name" value="Hsp70 family chaperone Lhs1/Orp150"/>
    <property type="match status" value="1"/>
</dbReference>
<proteinExistence type="inferred from homology"/>
<dbReference type="GO" id="GO:0034663">
    <property type="term" value="C:endoplasmic reticulum chaperone complex"/>
    <property type="evidence" value="ECO:0007669"/>
    <property type="project" value="TreeGrafter"/>
</dbReference>
<dbReference type="CDD" id="cd10230">
    <property type="entry name" value="ASKHA_NBD_HSP70_HYOU1"/>
    <property type="match status" value="1"/>
</dbReference>
<dbReference type="GO" id="GO:0030968">
    <property type="term" value="P:endoplasmic reticulum unfolded protein response"/>
    <property type="evidence" value="ECO:0007669"/>
    <property type="project" value="TreeGrafter"/>
</dbReference>
<feature type="signal peptide" evidence="9">
    <location>
        <begin position="1"/>
        <end position="32"/>
    </location>
</feature>
<dbReference type="EMBL" id="KZ613545">
    <property type="protein sequence ID" value="PMD12644.1"/>
    <property type="molecule type" value="Genomic_DNA"/>
</dbReference>
<evidence type="ECO:0000256" key="6">
    <source>
        <dbReference type="ARBA" id="ARBA00022840"/>
    </source>
</evidence>
<dbReference type="AlphaFoldDB" id="A0A2J6PF57"/>
<feature type="region of interest" description="Disordered" evidence="8">
    <location>
        <begin position="608"/>
        <end position="664"/>
    </location>
</feature>
<dbReference type="PANTHER" id="PTHR45639:SF3">
    <property type="entry name" value="HYPOXIA UP-REGULATED PROTEIN 1"/>
    <property type="match status" value="1"/>
</dbReference>
<sequence length="1280" mass="141272">MAPSSRHRNTMLRSPTMGLLCLFFLFSYTALAASAVIGVDLGTEYIKATLVKPGIPLEIVLTKDSRRKEMSAVAFKPAKNIKSGDFPERVYGSDAIALSARFPGDVYPNLKRVLGLGADNSVVKEYASRHPALKLESEKTRGTAAFRSGAFPADEEAWMVEEILAMELQSIQKNAEAMAEKDSVIKDLVITIPPFYTAQEKRAVELAAKLAGLRLLELISDGLAVGLNYATSRTFPSINEGGKPEYHMVFDMGAGSTKATIMKFQGRTVKDVGKFNKTIQEVQVLGSGWDRTLGGDALNAVIVDDMIAQFVASPAAKSVSATSEAVQSHGRAAAKLLKEAERLRQILSANTNTQSSFEGLYEDVDFKYKISRADFEKMTEPYAARVGVAVQKALDMANLEVKDLDSVILHGGAIRTPFVQKELETIVGKSDKIRSNVNADEAAVFGAGFRGAGLSPSFRVKEIRAFEGAAYAAGIKWTNIYEKPQHQRLWQPTSFLGAEKQYAFKNQKEFTIDFYQHVPSSENVSPGSAEKELLTLTSQNLTESVARLKDKFGCTDGDINTRLTTRLSPVNGEVEIIKFVVDCEVDMSEEKESMVDSVKGLFGFGKKDQAPLAEDTGETETVTESTSTTETSSSSSSTSSTSSSASAKESKDAKDAKEAKPKQTKRLEVIPIKYTSELKGLPQIPPADIKRMKDRLQSFDDADRSKRLREESLNQLEGFTYKVRDLLDRPDFIAASTEEERAGLEAKSKAASEWIYSGGADATREELKARLKEMKDSVTAIEFRMEEAISRPEKIKALQEALEQTKQVIIGITGQIDNDTKARESFSSSKSAAATASTTAAPTSNEFEGLEDEEATETTSTPVEEETLDPPVYQKGDLIKPQASFDSISAWLTEKLAEQEKLSETADPVLLTKDLVAKAKELTDMHVELIMKSMKQPYKKRPTTKPKKTKPKKTSTKKVKGSKTDSAEKGEKTLGFTEDGMPSFKIGEDGELPSEEEIMAWIEKSKAEQAAKELKMEKEKYDKGEQEDDDVKDDGEKSSDCIVFEEFSTECVETARTCLKTKPPLPTKPKPLTGSELLTAFLLFLRMLDQGCNLKNEDCVSKAKKLVANYIEYLKKAASDLSWTDISWDEIVNATAESTFFQHCSGLLLEVNPDLKYKPSLGTPALYEFVESENYLEENTAMKLVQELQTIGIRTRNPDLTAKRLIALKFGLCENDTTIDGFHCSYQHLLPFIKLGCARLERLEEEGKLEFIDAGQVVDDVLEDVMDMISAMEVQRKIVS</sequence>
<dbReference type="InterPro" id="IPR029048">
    <property type="entry name" value="HSP70_C_sf"/>
</dbReference>
<dbReference type="OrthoDB" id="10262720at2759"/>
<evidence type="ECO:0000256" key="4">
    <source>
        <dbReference type="ARBA" id="ARBA00022741"/>
    </source>
</evidence>
<dbReference type="Gene3D" id="3.30.30.30">
    <property type="match status" value="1"/>
</dbReference>
<reference evidence="10 11" key="1">
    <citation type="submission" date="2016-05" db="EMBL/GenBank/DDBJ databases">
        <title>A degradative enzymes factory behind the ericoid mycorrhizal symbiosis.</title>
        <authorList>
            <consortium name="DOE Joint Genome Institute"/>
            <person name="Martino E."/>
            <person name="Morin E."/>
            <person name="Grelet G."/>
            <person name="Kuo A."/>
            <person name="Kohler A."/>
            <person name="Daghino S."/>
            <person name="Barry K."/>
            <person name="Choi C."/>
            <person name="Cichocki N."/>
            <person name="Clum A."/>
            <person name="Copeland A."/>
            <person name="Hainaut M."/>
            <person name="Haridas S."/>
            <person name="Labutti K."/>
            <person name="Lindquist E."/>
            <person name="Lipzen A."/>
            <person name="Khouja H.-R."/>
            <person name="Murat C."/>
            <person name="Ohm R."/>
            <person name="Olson A."/>
            <person name="Spatafora J."/>
            <person name="Veneault-Fourrey C."/>
            <person name="Henrissat B."/>
            <person name="Grigoriev I."/>
            <person name="Martin F."/>
            <person name="Perotto S."/>
        </authorList>
    </citation>
    <scope>NUCLEOTIDE SEQUENCE [LARGE SCALE GENOMIC DNA]</scope>
    <source>
        <strain evidence="10 11">UAMH 7357</strain>
    </source>
</reference>
<dbReference type="Gene3D" id="3.30.420.40">
    <property type="match status" value="2"/>
</dbReference>
<dbReference type="GO" id="GO:0005788">
    <property type="term" value="C:endoplasmic reticulum lumen"/>
    <property type="evidence" value="ECO:0007669"/>
    <property type="project" value="UniProtKB-SubCell"/>
</dbReference>
<feature type="compositionally biased region" description="Low complexity" evidence="8">
    <location>
        <begin position="825"/>
        <end position="844"/>
    </location>
</feature>
<dbReference type="Pfam" id="PF00012">
    <property type="entry name" value="HSP70"/>
    <property type="match status" value="1"/>
</dbReference>
<dbReference type="PANTHER" id="PTHR45639">
    <property type="entry name" value="HSC70CB, ISOFORM G-RELATED"/>
    <property type="match status" value="1"/>
</dbReference>
<gene>
    <name evidence="10" type="ORF">NA56DRAFT_740318</name>
</gene>
<evidence type="ECO:0000256" key="1">
    <source>
        <dbReference type="ARBA" id="ARBA00004319"/>
    </source>
</evidence>
<dbReference type="FunFam" id="3.30.30.30:FF:000004">
    <property type="entry name" value="hypoxia up-regulated protein 1"/>
    <property type="match status" value="1"/>
</dbReference>
<keyword evidence="4" id="KW-0547">Nucleotide-binding</keyword>
<feature type="region of interest" description="Disordered" evidence="8">
    <location>
        <begin position="932"/>
        <end position="990"/>
    </location>
</feature>
<comment type="subcellular location">
    <subcellularLocation>
        <location evidence="1">Endoplasmic reticulum lumen</location>
    </subcellularLocation>
</comment>
<dbReference type="STRING" id="1745343.A0A2J6PF57"/>
<evidence type="ECO:0000256" key="2">
    <source>
        <dbReference type="ARBA" id="ARBA00007381"/>
    </source>
</evidence>
<organism evidence="10 11">
    <name type="scientific">Hyaloscypha hepaticicola</name>
    <dbReference type="NCBI Taxonomy" id="2082293"/>
    <lineage>
        <taxon>Eukaryota</taxon>
        <taxon>Fungi</taxon>
        <taxon>Dikarya</taxon>
        <taxon>Ascomycota</taxon>
        <taxon>Pezizomycotina</taxon>
        <taxon>Leotiomycetes</taxon>
        <taxon>Helotiales</taxon>
        <taxon>Hyaloscyphaceae</taxon>
        <taxon>Hyaloscypha</taxon>
    </lineage>
</organism>
<evidence type="ECO:0000256" key="8">
    <source>
        <dbReference type="SAM" id="MobiDB-lite"/>
    </source>
</evidence>
<dbReference type="GO" id="GO:0005524">
    <property type="term" value="F:ATP binding"/>
    <property type="evidence" value="ECO:0007669"/>
    <property type="project" value="UniProtKB-KW"/>
</dbReference>
<keyword evidence="3 9" id="KW-0732">Signal</keyword>
<accession>A0A2J6PF57</accession>
<evidence type="ECO:0000256" key="3">
    <source>
        <dbReference type="ARBA" id="ARBA00022729"/>
    </source>
</evidence>
<feature type="compositionally biased region" description="Basic residues" evidence="8">
    <location>
        <begin position="937"/>
        <end position="961"/>
    </location>
</feature>
<keyword evidence="11" id="KW-1185">Reference proteome</keyword>
<feature type="chain" id="PRO_5014435705" evidence="9">
    <location>
        <begin position="33"/>
        <end position="1280"/>
    </location>
</feature>
<keyword evidence="6" id="KW-0067">ATP-binding</keyword>
<name>A0A2J6PF57_9HELO</name>
<dbReference type="Gene3D" id="1.20.1270.10">
    <property type="match status" value="1"/>
</dbReference>
<protein>
    <submittedName>
        <fullName evidence="10">Actin-like ATPase domain-containing protein</fullName>
    </submittedName>
</protein>
<dbReference type="InterPro" id="IPR013126">
    <property type="entry name" value="Hsp_70_fam"/>
</dbReference>
<feature type="region of interest" description="Disordered" evidence="8">
    <location>
        <begin position="1016"/>
        <end position="1036"/>
    </location>
</feature>
<keyword evidence="5" id="KW-0256">Endoplasmic reticulum</keyword>
<evidence type="ECO:0000313" key="11">
    <source>
        <dbReference type="Proteomes" id="UP000235672"/>
    </source>
</evidence>
<dbReference type="SUPFAM" id="SSF53067">
    <property type="entry name" value="Actin-like ATPase domain"/>
    <property type="match status" value="2"/>
</dbReference>
<keyword evidence="7" id="KW-0143">Chaperone</keyword>
<dbReference type="SUPFAM" id="SSF100934">
    <property type="entry name" value="Heat shock protein 70kD (HSP70), C-terminal subdomain"/>
    <property type="match status" value="1"/>
</dbReference>
<evidence type="ECO:0000256" key="7">
    <source>
        <dbReference type="ARBA" id="ARBA00023186"/>
    </source>
</evidence>
<evidence type="ECO:0000313" key="10">
    <source>
        <dbReference type="EMBL" id="PMD12644.1"/>
    </source>
</evidence>
<feature type="compositionally biased region" description="Basic and acidic residues" evidence="8">
    <location>
        <begin position="648"/>
        <end position="664"/>
    </location>
</feature>
<dbReference type="InterPro" id="IPR043129">
    <property type="entry name" value="ATPase_NBD"/>
</dbReference>
<feature type="region of interest" description="Disordered" evidence="8">
    <location>
        <begin position="821"/>
        <end position="875"/>
    </location>
</feature>
<feature type="compositionally biased region" description="Low complexity" evidence="8">
    <location>
        <begin position="619"/>
        <end position="647"/>
    </location>
</feature>
<dbReference type="PRINTS" id="PR00301">
    <property type="entry name" value="HEATSHOCK70"/>
</dbReference>
<dbReference type="Gene3D" id="3.90.640.10">
    <property type="entry name" value="Actin, Chain A, domain 4"/>
    <property type="match status" value="1"/>
</dbReference>